<evidence type="ECO:0000313" key="2">
    <source>
        <dbReference type="Proteomes" id="UP000271098"/>
    </source>
</evidence>
<dbReference type="Proteomes" id="UP000271098">
    <property type="component" value="Unassembled WGS sequence"/>
</dbReference>
<accession>A0A183EZQ5</accession>
<name>A0A183EZQ5_9BILA</name>
<reference evidence="3" key="1">
    <citation type="submission" date="2016-06" db="UniProtKB">
        <authorList>
            <consortium name="WormBaseParasite"/>
        </authorList>
    </citation>
    <scope>IDENTIFICATION</scope>
</reference>
<dbReference type="EMBL" id="UYRT01110932">
    <property type="protein sequence ID" value="VDN45566.1"/>
    <property type="molecule type" value="Genomic_DNA"/>
</dbReference>
<reference evidence="1 2" key="2">
    <citation type="submission" date="2018-11" db="EMBL/GenBank/DDBJ databases">
        <authorList>
            <consortium name="Pathogen Informatics"/>
        </authorList>
    </citation>
    <scope>NUCLEOTIDE SEQUENCE [LARGE SCALE GENOMIC DNA]</scope>
</reference>
<protein>
    <submittedName>
        <fullName evidence="3">Secreted protein</fullName>
    </submittedName>
</protein>
<dbReference type="WBParaSite" id="GPUH_0002647601-mRNA-1">
    <property type="protein sequence ID" value="GPUH_0002647601-mRNA-1"/>
    <property type="gene ID" value="GPUH_0002647601"/>
</dbReference>
<gene>
    <name evidence="1" type="ORF">GPUH_LOCUS26446</name>
</gene>
<keyword evidence="2" id="KW-1185">Reference proteome</keyword>
<sequence>MVLLLLLPSLGHRICGPFLCSKRAAAALPKLQCSLDRAVALCFAKAEKRRPAAGANQTLKLVIRPAPEDGWYVMKPN</sequence>
<evidence type="ECO:0000313" key="1">
    <source>
        <dbReference type="EMBL" id="VDN45566.1"/>
    </source>
</evidence>
<dbReference type="AlphaFoldDB" id="A0A183EZQ5"/>
<evidence type="ECO:0000313" key="3">
    <source>
        <dbReference type="WBParaSite" id="GPUH_0002647601-mRNA-1"/>
    </source>
</evidence>
<proteinExistence type="predicted"/>
<organism evidence="3">
    <name type="scientific">Gongylonema pulchrum</name>
    <dbReference type="NCBI Taxonomy" id="637853"/>
    <lineage>
        <taxon>Eukaryota</taxon>
        <taxon>Metazoa</taxon>
        <taxon>Ecdysozoa</taxon>
        <taxon>Nematoda</taxon>
        <taxon>Chromadorea</taxon>
        <taxon>Rhabditida</taxon>
        <taxon>Spirurina</taxon>
        <taxon>Spiruromorpha</taxon>
        <taxon>Spiruroidea</taxon>
        <taxon>Gongylonematidae</taxon>
        <taxon>Gongylonema</taxon>
    </lineage>
</organism>